<reference evidence="1" key="2">
    <citation type="journal article" date="2018" name="Nat. Commun.">
        <title>Tailed giant Tupanvirus possesses the most complete translational apparatus of the known virosphere.</title>
        <authorList>
            <person name="Abrahao J."/>
            <person name="Silva L."/>
            <person name="Silva L.S."/>
            <person name="Khalil J.Y.B."/>
            <person name="Rodrigues R."/>
            <person name="Arantes T."/>
            <person name="Assis F."/>
            <person name="Boratto P."/>
            <person name="Andrade M."/>
            <person name="Kroon E.G."/>
            <person name="Ribeiro B."/>
            <person name="Bergier I."/>
            <person name="Seligmann H."/>
            <person name="Ghigo E."/>
            <person name="Colson P."/>
            <person name="Levasseur A."/>
            <person name="Kroemer G."/>
            <person name="Raoult D."/>
            <person name="La Scola B."/>
        </authorList>
    </citation>
    <scope>NUCLEOTIDE SEQUENCE [LARGE SCALE GENOMIC DNA]</scope>
    <source>
        <strain evidence="1">Soda lake</strain>
    </source>
</reference>
<dbReference type="KEGG" id="vg:80518319"/>
<protein>
    <submittedName>
        <fullName evidence="1">Putative orfan</fullName>
    </submittedName>
</protein>
<proteinExistence type="predicted"/>
<name>A0A6N1NXJ7_9VIRU</name>
<reference evidence="1" key="1">
    <citation type="submission" date="2017-01" db="EMBL/GenBank/DDBJ databases">
        <authorList>
            <person name="Assis F.L."/>
            <person name="Abrahao J.S."/>
            <person name="Silva L."/>
            <person name="Khalil J.B."/>
            <person name="Rodrigues R."/>
            <person name="Silva L.S."/>
            <person name="Arantes T."/>
            <person name="Boratto P."/>
            <person name="Andrade M."/>
            <person name="Kroon E.G."/>
            <person name="Ribeiro B."/>
            <person name="Bergier I."/>
            <person name="Seligmann H."/>
            <person name="Ghigo E."/>
            <person name="Colson P."/>
            <person name="Levasseur A."/>
            <person name="Raoult D."/>
            <person name="Scola B.L."/>
        </authorList>
    </citation>
    <scope>NUCLEOTIDE SEQUENCE</scope>
    <source>
        <strain evidence="1">Soda lake</strain>
    </source>
</reference>
<dbReference type="GeneID" id="80518319"/>
<accession>A0A6N1NXJ7</accession>
<organism evidence="1">
    <name type="scientific">Tupanvirus soda lake</name>
    <dbReference type="NCBI Taxonomy" id="2126985"/>
    <lineage>
        <taxon>Viruses</taxon>
        <taxon>Varidnaviria</taxon>
        <taxon>Bamfordvirae</taxon>
        <taxon>Nucleocytoviricota</taxon>
        <taxon>Megaviricetes</taxon>
        <taxon>Imitervirales</taxon>
        <taxon>Mimiviridae</taxon>
        <taxon>Megamimivirinae</taxon>
        <taxon>Tupanvirus</taxon>
        <taxon>Tupanvirus salinum</taxon>
    </lineage>
</organism>
<evidence type="ECO:0000313" key="1">
    <source>
        <dbReference type="EMBL" id="QKU34902.1"/>
    </source>
</evidence>
<sequence>MYLLIIMIYVDNYSIQSIVTQTGLDIKYPLIKKHNQIIVDFICNKLGRYSDYQCIGRRFINKCTKYCKKMIGMDHSTNPPTQMSFEQFLEKYFIKKHKNFCYFLQERYGQFRLYRVSTRIHW</sequence>
<dbReference type="RefSeq" id="YP_010781555.1">
    <property type="nucleotide sequence ID" value="NC_075039.1"/>
</dbReference>
<dbReference type="EMBL" id="KY523104">
    <property type="protein sequence ID" value="QKU34902.1"/>
    <property type="molecule type" value="Genomic_DNA"/>
</dbReference>